<comment type="caution">
    <text evidence="1">The sequence shown here is derived from an EMBL/GenBank/DDBJ whole genome shotgun (WGS) entry which is preliminary data.</text>
</comment>
<evidence type="ECO:0000313" key="2">
    <source>
        <dbReference type="Proteomes" id="UP001196413"/>
    </source>
</evidence>
<protein>
    <submittedName>
        <fullName evidence="1">Uncharacterized protein</fullName>
    </submittedName>
</protein>
<dbReference type="EMBL" id="JAHQIW010002830">
    <property type="protein sequence ID" value="KAJ1356492.1"/>
    <property type="molecule type" value="Genomic_DNA"/>
</dbReference>
<sequence length="71" mass="8143">MLKTTEQYQSKLMTKSVTEAKANENHVTKRLVVQDTFSDNDAMKHYPLTAWLDMETPTQATYSFTLLASNK</sequence>
<name>A0AAD5MDA6_PARTN</name>
<organism evidence="1 2">
    <name type="scientific">Parelaphostrongylus tenuis</name>
    <name type="common">Meningeal worm</name>
    <dbReference type="NCBI Taxonomy" id="148309"/>
    <lineage>
        <taxon>Eukaryota</taxon>
        <taxon>Metazoa</taxon>
        <taxon>Ecdysozoa</taxon>
        <taxon>Nematoda</taxon>
        <taxon>Chromadorea</taxon>
        <taxon>Rhabditida</taxon>
        <taxon>Rhabditina</taxon>
        <taxon>Rhabditomorpha</taxon>
        <taxon>Strongyloidea</taxon>
        <taxon>Metastrongylidae</taxon>
        <taxon>Parelaphostrongylus</taxon>
    </lineage>
</organism>
<keyword evidence="2" id="KW-1185">Reference proteome</keyword>
<dbReference type="Proteomes" id="UP001196413">
    <property type="component" value="Unassembled WGS sequence"/>
</dbReference>
<proteinExistence type="predicted"/>
<accession>A0AAD5MDA6</accession>
<reference evidence="1" key="1">
    <citation type="submission" date="2021-06" db="EMBL/GenBank/DDBJ databases">
        <title>Parelaphostrongylus tenuis whole genome reference sequence.</title>
        <authorList>
            <person name="Garwood T.J."/>
            <person name="Larsen P.A."/>
            <person name="Fountain-Jones N.M."/>
            <person name="Garbe J.R."/>
            <person name="Macchietto M.G."/>
            <person name="Kania S.A."/>
            <person name="Gerhold R.W."/>
            <person name="Richards J.E."/>
            <person name="Wolf T.M."/>
        </authorList>
    </citation>
    <scope>NUCLEOTIDE SEQUENCE</scope>
    <source>
        <strain evidence="1">MNPRO001-30</strain>
        <tissue evidence="1">Meninges</tissue>
    </source>
</reference>
<evidence type="ECO:0000313" key="1">
    <source>
        <dbReference type="EMBL" id="KAJ1356492.1"/>
    </source>
</evidence>
<dbReference type="AlphaFoldDB" id="A0AAD5MDA6"/>
<gene>
    <name evidence="1" type="ORF">KIN20_014225</name>
</gene>